<dbReference type="RefSeq" id="WP_276233678.1">
    <property type="nucleotide sequence ID" value="NZ_CP119802.1"/>
</dbReference>
<reference evidence="1 2" key="1">
    <citation type="journal article" date="2019" name="Int. J. Syst. Evol. Microbiol.">
        <title>The Global Catalogue of Microorganisms (GCM) 10K type strain sequencing project: providing services to taxonomists for standard genome sequencing and annotation.</title>
        <authorList>
            <consortium name="The Broad Institute Genomics Platform"/>
            <consortium name="The Broad Institute Genome Sequencing Center for Infectious Disease"/>
            <person name="Wu L."/>
            <person name="Ma J."/>
        </authorList>
    </citation>
    <scope>NUCLEOTIDE SEQUENCE [LARGE SCALE GENOMIC DNA]</scope>
    <source>
        <strain evidence="1 2">DT85</strain>
    </source>
</reference>
<organism evidence="1 2">
    <name type="scientific">Halosegnis marinus</name>
    <dbReference type="NCBI Taxonomy" id="3034023"/>
    <lineage>
        <taxon>Archaea</taxon>
        <taxon>Methanobacteriati</taxon>
        <taxon>Methanobacteriota</taxon>
        <taxon>Stenosarchaea group</taxon>
        <taxon>Halobacteria</taxon>
        <taxon>Halobacteriales</taxon>
        <taxon>Natronomonadaceae</taxon>
        <taxon>Halosegnis</taxon>
    </lineage>
</organism>
<keyword evidence="2" id="KW-1185">Reference proteome</keyword>
<accession>A0ABD5ZQP5</accession>
<gene>
    <name evidence="1" type="ORF">ACFQJ4_09480</name>
</gene>
<evidence type="ECO:0000313" key="2">
    <source>
        <dbReference type="Proteomes" id="UP001596398"/>
    </source>
</evidence>
<sequence length="43" mass="4858">MLTDWIAPDDWQTVVANVPIVSVDLLVRYEDGLLFGKRTNKPA</sequence>
<protein>
    <submittedName>
        <fullName evidence="1">Uncharacterized protein</fullName>
    </submittedName>
</protein>
<dbReference type="EMBL" id="JBHTAP010000001">
    <property type="protein sequence ID" value="MFC7235543.1"/>
    <property type="molecule type" value="Genomic_DNA"/>
</dbReference>
<dbReference type="GeneID" id="79267238"/>
<comment type="caution">
    <text evidence="1">The sequence shown here is derived from an EMBL/GenBank/DDBJ whole genome shotgun (WGS) entry which is preliminary data.</text>
</comment>
<dbReference type="Proteomes" id="UP001596398">
    <property type="component" value="Unassembled WGS sequence"/>
</dbReference>
<proteinExistence type="predicted"/>
<name>A0ABD5ZQP5_9EURY</name>
<evidence type="ECO:0000313" key="1">
    <source>
        <dbReference type="EMBL" id="MFC7235543.1"/>
    </source>
</evidence>
<dbReference type="AlphaFoldDB" id="A0ABD5ZQP5"/>